<proteinExistence type="predicted"/>
<sequence>METTTTKALKLLVAVLAALVLAGGVAWGVQAYRDSHHETHDHGHDHSEARDHLHGDEDPLAPSKELIPAAQQATAAVWDFQPSIDATKHDANVRFASRYMAGELKENLLNPGEGWRGQIPSERWQAWARSGEHILGTSECDNKIEQVSKTQVWVDCTVRQFVVTESATSIGMAPFPMRALMEQGEDGAWYMINLEYPPDEHFGVF</sequence>
<gene>
    <name evidence="2" type="ORF">CAQU_03175</name>
</gene>
<feature type="region of interest" description="Disordered" evidence="1">
    <location>
        <begin position="37"/>
        <end position="62"/>
    </location>
</feature>
<keyword evidence="3" id="KW-1185">Reference proteome</keyword>
<evidence type="ECO:0000313" key="3">
    <source>
        <dbReference type="Proteomes" id="UP000185478"/>
    </source>
</evidence>
<dbReference type="EMBL" id="CP009245">
    <property type="protein sequence ID" value="APT84235.1"/>
    <property type="molecule type" value="Genomic_DNA"/>
</dbReference>
<protein>
    <submittedName>
        <fullName evidence="2">Uncharacterized protein</fullName>
    </submittedName>
</protein>
<dbReference type="STRING" id="1431546.CAQU_03175"/>
<evidence type="ECO:0000256" key="1">
    <source>
        <dbReference type="SAM" id="MobiDB-lite"/>
    </source>
</evidence>
<dbReference type="RefSeq" id="WP_075725125.1">
    <property type="nucleotide sequence ID" value="NZ_CP009245.1"/>
</dbReference>
<feature type="compositionally biased region" description="Basic and acidic residues" evidence="1">
    <location>
        <begin position="37"/>
        <end position="57"/>
    </location>
</feature>
<reference evidence="2 3" key="1">
    <citation type="submission" date="2014-08" db="EMBL/GenBank/DDBJ databases">
        <title>Complete genome sequence of Corynebacterium aquilae S-613T(T) (=DSM 44791(T)), isolated from the choana of a healthy golden eagle.</title>
        <authorList>
            <person name="Ruckert C."/>
            <person name="Albersmeier A."/>
            <person name="Winkler A."/>
            <person name="Kalinowski J."/>
        </authorList>
    </citation>
    <scope>NUCLEOTIDE SEQUENCE [LARGE SCALE GENOMIC DNA]</scope>
    <source>
        <strain evidence="2 3">S-613</strain>
    </source>
</reference>
<evidence type="ECO:0000313" key="2">
    <source>
        <dbReference type="EMBL" id="APT84235.1"/>
    </source>
</evidence>
<organism evidence="2 3">
    <name type="scientific">Corynebacterium aquilae DSM 44791</name>
    <dbReference type="NCBI Taxonomy" id="1431546"/>
    <lineage>
        <taxon>Bacteria</taxon>
        <taxon>Bacillati</taxon>
        <taxon>Actinomycetota</taxon>
        <taxon>Actinomycetes</taxon>
        <taxon>Mycobacteriales</taxon>
        <taxon>Corynebacteriaceae</taxon>
        <taxon>Corynebacterium</taxon>
    </lineage>
</organism>
<dbReference type="KEGG" id="caqu:CAQU_03175"/>
<accession>A0A1L7CEH7</accession>
<dbReference type="AlphaFoldDB" id="A0A1L7CEH7"/>
<dbReference type="Proteomes" id="UP000185478">
    <property type="component" value="Chromosome"/>
</dbReference>
<name>A0A1L7CEH7_9CORY</name>
<dbReference type="OrthoDB" id="4627657at2"/>